<dbReference type="InterPro" id="IPR017195">
    <property type="entry name" value="ABC_thiamin-permease_prd"/>
</dbReference>
<proteinExistence type="predicted"/>
<feature type="transmembrane region" description="Helical" evidence="1">
    <location>
        <begin position="146"/>
        <end position="169"/>
    </location>
</feature>
<dbReference type="EMBL" id="LQNT01000009">
    <property type="protein sequence ID" value="KZE38765.1"/>
    <property type="molecule type" value="Genomic_DNA"/>
</dbReference>
<evidence type="ECO:0000313" key="2">
    <source>
        <dbReference type="EMBL" id="KZE38765.1"/>
    </source>
</evidence>
<comment type="caution">
    <text evidence="2">The sequence shown here is derived from an EMBL/GenBank/DDBJ whole genome shotgun (WGS) entry which is preliminary data.</text>
</comment>
<feature type="transmembrane region" description="Helical" evidence="1">
    <location>
        <begin position="12"/>
        <end position="35"/>
    </location>
</feature>
<dbReference type="Pfam" id="PF09819">
    <property type="entry name" value="ABC_cobalt"/>
    <property type="match status" value="1"/>
</dbReference>
<feature type="transmembrane region" description="Helical" evidence="1">
    <location>
        <begin position="114"/>
        <end position="134"/>
    </location>
</feature>
<name>A0A165H4M2_9BACL</name>
<organism evidence="2 3">
    <name type="scientific">Bhargavaea cecembensis</name>
    <dbReference type="NCBI Taxonomy" id="394098"/>
    <lineage>
        <taxon>Bacteria</taxon>
        <taxon>Bacillati</taxon>
        <taxon>Bacillota</taxon>
        <taxon>Bacilli</taxon>
        <taxon>Bacillales</taxon>
        <taxon>Caryophanaceae</taxon>
        <taxon>Bhargavaea</taxon>
    </lineage>
</organism>
<keyword evidence="1" id="KW-0812">Transmembrane</keyword>
<dbReference type="Proteomes" id="UP000076490">
    <property type="component" value="Unassembled WGS sequence"/>
</dbReference>
<gene>
    <name evidence="2" type="ORF">AV656_07630</name>
</gene>
<accession>A0A165H4M2</accession>
<dbReference type="OrthoDB" id="8017424at2"/>
<keyword evidence="1" id="KW-1133">Transmembrane helix</keyword>
<dbReference type="AlphaFoldDB" id="A0A165H4M2"/>
<sequence>MRQPWKLKEVVLASLFGVVFGIVYLVAIHFGNIWAGLIGPIAYEWMFGIWFIVSILAMAIIRKPGAAVLPETLAAIIEVMLGNAVGPRLILSGMIQGLGAEAAFAATRYRHFNLAVMMLAGAGAAVFSFVYGYFVSGYAALDPSFVLLMFTLRVLSGAIIAGIGGKYLADGLLATGALRGYAISRTKQGGASA</sequence>
<feature type="transmembrane region" description="Helical" evidence="1">
    <location>
        <begin position="41"/>
        <end position="61"/>
    </location>
</feature>
<keyword evidence="1" id="KW-0472">Membrane</keyword>
<evidence type="ECO:0000256" key="1">
    <source>
        <dbReference type="SAM" id="Phobius"/>
    </source>
</evidence>
<reference evidence="2 3" key="1">
    <citation type="submission" date="2016-01" db="EMBL/GenBank/DDBJ databases">
        <title>Whole genome sequencing of Bhargavaea cecembensis T14.</title>
        <authorList>
            <person name="Hong K.W."/>
        </authorList>
    </citation>
    <scope>NUCLEOTIDE SEQUENCE [LARGE SCALE GENOMIC DNA]</scope>
    <source>
        <strain evidence="2 3">T14</strain>
    </source>
</reference>
<protein>
    <submittedName>
        <fullName evidence="2">Thiamine permease</fullName>
    </submittedName>
</protein>
<dbReference type="RefSeq" id="WP_063180618.1">
    <property type="nucleotide sequence ID" value="NZ_LQNT01000009.1"/>
</dbReference>
<dbReference type="PIRSF" id="PIRSF037394">
    <property type="entry name" value="ABC_thiamine-permease_YkoE_prd"/>
    <property type="match status" value="1"/>
</dbReference>
<evidence type="ECO:0000313" key="3">
    <source>
        <dbReference type="Proteomes" id="UP000076490"/>
    </source>
</evidence>